<gene>
    <name evidence="3" type="primary">vioD</name>
    <name evidence="4" type="ORF">EV682_11616</name>
    <name evidence="3" type="ORF">NCTC11159_03623</name>
</gene>
<dbReference type="InterPro" id="IPR036188">
    <property type="entry name" value="FAD/NAD-bd_sf"/>
</dbReference>
<sequence>MKILVVGAGPAGLMFASQLKKIKQDWDIAIVEKNTVDEIVGWGVVLPGRAPQHPANPLSYLSNYEEIDAQYIDEFCLVHQGEHAKASTGITLCGAERRALVGALRALCSDLHIPISYSSPLFDGEGLDTEAYDLIVIANGINNISNHFNEALTPDVEFGKNRYMWYGTPQIFDSMNLIFKATEHGVFIAHAYKYSSTMSTFVVECSEETYHAAGIESLTDEEAKVLIANIFSAELEQQAVVVQPGLQWRNFVTLSHKKAYEGHLVLIGDALQTGHFSIGHGTTMAVVAAQMLVKALYDHDVLDSALEDFNEKVIPLMQLFSGHAGISRTWFETAAERMDLSAGELAKSFAERREQLPPLPAALAQALGAALSRKEA</sequence>
<dbReference type="PANTHER" id="PTHR43476:SF4">
    <property type="entry name" value="BLR0106 PROTEIN"/>
    <property type="match status" value="1"/>
</dbReference>
<keyword evidence="2" id="KW-0520">NAD</keyword>
<evidence type="ECO:0000313" key="6">
    <source>
        <dbReference type="Proteomes" id="UP000295794"/>
    </source>
</evidence>
<dbReference type="Gene3D" id="3.50.50.60">
    <property type="entry name" value="FAD/NAD(P)-binding domain"/>
    <property type="match status" value="1"/>
</dbReference>
<dbReference type="OrthoDB" id="8985337at2"/>
<evidence type="ECO:0000313" key="4">
    <source>
        <dbReference type="EMBL" id="TCU82182.1"/>
    </source>
</evidence>
<keyword evidence="1 3" id="KW-0560">Oxidoreductase</keyword>
<evidence type="ECO:0000256" key="2">
    <source>
        <dbReference type="ARBA" id="ARBA00023027"/>
    </source>
</evidence>
<evidence type="ECO:0000313" key="3">
    <source>
        <dbReference type="EMBL" id="STR45077.1"/>
    </source>
</evidence>
<dbReference type="GO" id="GO:0004497">
    <property type="term" value="F:monooxygenase activity"/>
    <property type="evidence" value="ECO:0007669"/>
    <property type="project" value="UniProtKB-KW"/>
</dbReference>
<proteinExistence type="predicted"/>
<reference evidence="3 5" key="1">
    <citation type="submission" date="2018-06" db="EMBL/GenBank/DDBJ databases">
        <authorList>
            <consortium name="Pathogen Informatics"/>
            <person name="Doyle S."/>
        </authorList>
    </citation>
    <scope>NUCLEOTIDE SEQUENCE [LARGE SCALE GENOMIC DNA]</scope>
    <source>
        <strain evidence="3 5">NCTC11159</strain>
    </source>
</reference>
<keyword evidence="4" id="KW-0503">Monooxygenase</keyword>
<dbReference type="EC" id="1.-.-.-" evidence="3"/>
<dbReference type="Proteomes" id="UP000295794">
    <property type="component" value="Unassembled WGS sequence"/>
</dbReference>
<dbReference type="AlphaFoldDB" id="A0A377SVQ6"/>
<dbReference type="SUPFAM" id="SSF51905">
    <property type="entry name" value="FAD/NAD(P)-binding domain"/>
    <property type="match status" value="1"/>
</dbReference>
<organism evidence="3 5">
    <name type="scientific">Iodobacter fluviatilis</name>
    <dbReference type="NCBI Taxonomy" id="537"/>
    <lineage>
        <taxon>Bacteria</taxon>
        <taxon>Pseudomonadati</taxon>
        <taxon>Pseudomonadota</taxon>
        <taxon>Betaproteobacteria</taxon>
        <taxon>Neisseriales</taxon>
        <taxon>Chitinibacteraceae</taxon>
        <taxon>Iodobacter</taxon>
    </lineage>
</organism>
<protein>
    <submittedName>
        <fullName evidence="4">Anthraniloyl-CoA monooxygenase</fullName>
    </submittedName>
    <submittedName>
        <fullName evidence="3">Probable tryptophan hydroxylase vioD</fullName>
        <ecNumber evidence="3">1.-.-.-</ecNumber>
    </submittedName>
</protein>
<dbReference type="SMR" id="A0A377SVQ6"/>
<dbReference type="EMBL" id="SMBT01000016">
    <property type="protein sequence ID" value="TCU82182.1"/>
    <property type="molecule type" value="Genomic_DNA"/>
</dbReference>
<dbReference type="Proteomes" id="UP000255108">
    <property type="component" value="Unassembled WGS sequence"/>
</dbReference>
<dbReference type="RefSeq" id="WP_115228794.1">
    <property type="nucleotide sequence ID" value="NZ_CAWOLO010000016.1"/>
</dbReference>
<evidence type="ECO:0000313" key="5">
    <source>
        <dbReference type="Proteomes" id="UP000255108"/>
    </source>
</evidence>
<keyword evidence="6" id="KW-1185">Reference proteome</keyword>
<evidence type="ECO:0000256" key="1">
    <source>
        <dbReference type="ARBA" id="ARBA00023002"/>
    </source>
</evidence>
<dbReference type="PANTHER" id="PTHR43476">
    <property type="entry name" value="3-(3-HYDROXY-PHENYL)PROPIONATE/3-HYDROXYCINNAMIC ACID HYDROXYLASE"/>
    <property type="match status" value="1"/>
</dbReference>
<dbReference type="EMBL" id="UGHR01000003">
    <property type="protein sequence ID" value="STR45077.1"/>
    <property type="molecule type" value="Genomic_DNA"/>
</dbReference>
<dbReference type="InterPro" id="IPR050631">
    <property type="entry name" value="PheA/TfdB_FAD_monoxygenase"/>
</dbReference>
<reference evidence="4 6" key="2">
    <citation type="submission" date="2019-03" db="EMBL/GenBank/DDBJ databases">
        <title>Genomic Encyclopedia of Type Strains, Phase IV (KMG-IV): sequencing the most valuable type-strain genomes for metagenomic binning, comparative biology and taxonomic classification.</title>
        <authorList>
            <person name="Goeker M."/>
        </authorList>
    </citation>
    <scope>NUCLEOTIDE SEQUENCE [LARGE SCALE GENOMIC DNA]</scope>
    <source>
        <strain evidence="4 6">DSM 3764</strain>
    </source>
</reference>
<accession>A0A377SVQ6</accession>
<dbReference type="Gene3D" id="3.30.9.20">
    <property type="match status" value="1"/>
</dbReference>
<name>A0A377SVQ6_9NEIS</name>